<dbReference type="Pfam" id="PF00078">
    <property type="entry name" value="RVT_1"/>
    <property type="match status" value="1"/>
</dbReference>
<evidence type="ECO:0008006" key="6">
    <source>
        <dbReference type="Google" id="ProtNLM"/>
    </source>
</evidence>
<feature type="domain" description="Peptidase S1" evidence="2">
    <location>
        <begin position="488"/>
        <end position="714"/>
    </location>
</feature>
<dbReference type="InterPro" id="IPR043504">
    <property type="entry name" value="Peptidase_S1_PA_chymotrypsin"/>
</dbReference>
<feature type="compositionally biased region" description="Polar residues" evidence="1">
    <location>
        <begin position="469"/>
        <end position="483"/>
    </location>
</feature>
<feature type="domain" description="Reverse transcriptase" evidence="3">
    <location>
        <begin position="1"/>
        <end position="244"/>
    </location>
</feature>
<evidence type="ECO:0000259" key="2">
    <source>
        <dbReference type="PROSITE" id="PS50240"/>
    </source>
</evidence>
<evidence type="ECO:0000313" key="5">
    <source>
        <dbReference type="Proteomes" id="UP001303046"/>
    </source>
</evidence>
<dbReference type="SMART" id="SM00020">
    <property type="entry name" value="Tryp_SPc"/>
    <property type="match status" value="1"/>
</dbReference>
<dbReference type="PROSITE" id="PS50240">
    <property type="entry name" value="TRYPSIN_DOM"/>
    <property type="match status" value="1"/>
</dbReference>
<dbReference type="SUPFAM" id="SSF50494">
    <property type="entry name" value="Trypsin-like serine proteases"/>
    <property type="match status" value="1"/>
</dbReference>
<gene>
    <name evidence="4" type="primary">Necator_chrIII.g9726</name>
    <name evidence="4" type="ORF">RB195_008961</name>
</gene>
<accession>A0ABR1CSK4</accession>
<reference evidence="4 5" key="1">
    <citation type="submission" date="2023-08" db="EMBL/GenBank/DDBJ databases">
        <title>A Necator americanus chromosomal reference genome.</title>
        <authorList>
            <person name="Ilik V."/>
            <person name="Petrzelkova K.J."/>
            <person name="Pardy F."/>
            <person name="Fuh T."/>
            <person name="Niatou-Singa F.S."/>
            <person name="Gouil Q."/>
            <person name="Baker L."/>
            <person name="Ritchie M.E."/>
            <person name="Jex A.R."/>
            <person name="Gazzola D."/>
            <person name="Li H."/>
            <person name="Toshio Fujiwara R."/>
            <person name="Zhan B."/>
            <person name="Aroian R.V."/>
            <person name="Pafco B."/>
            <person name="Schwarz E.M."/>
        </authorList>
    </citation>
    <scope>NUCLEOTIDE SEQUENCE [LARGE SCALE GENOMIC DNA]</scope>
    <source>
        <strain evidence="4 5">Aroian</strain>
        <tissue evidence="4">Whole animal</tissue>
    </source>
</reference>
<protein>
    <recommendedName>
        <fullName evidence="6">Reverse transcriptase</fullName>
    </recommendedName>
</protein>
<dbReference type="InterPro" id="IPR009003">
    <property type="entry name" value="Peptidase_S1_PA"/>
</dbReference>
<evidence type="ECO:0000256" key="1">
    <source>
        <dbReference type="SAM" id="MobiDB-lite"/>
    </source>
</evidence>
<dbReference type="EMBL" id="JAVFWL010000003">
    <property type="protein sequence ID" value="KAK6740817.1"/>
    <property type="molecule type" value="Genomic_DNA"/>
</dbReference>
<dbReference type="InterPro" id="IPR043502">
    <property type="entry name" value="DNA/RNA_pol_sf"/>
</dbReference>
<dbReference type="PANTHER" id="PTHR47027">
    <property type="entry name" value="REVERSE TRANSCRIPTASE DOMAIN-CONTAINING PROTEIN"/>
    <property type="match status" value="1"/>
</dbReference>
<organism evidence="4 5">
    <name type="scientific">Necator americanus</name>
    <name type="common">Human hookworm</name>
    <dbReference type="NCBI Taxonomy" id="51031"/>
    <lineage>
        <taxon>Eukaryota</taxon>
        <taxon>Metazoa</taxon>
        <taxon>Ecdysozoa</taxon>
        <taxon>Nematoda</taxon>
        <taxon>Chromadorea</taxon>
        <taxon>Rhabditida</taxon>
        <taxon>Rhabditina</taxon>
        <taxon>Rhabditomorpha</taxon>
        <taxon>Strongyloidea</taxon>
        <taxon>Ancylostomatidae</taxon>
        <taxon>Bunostominae</taxon>
        <taxon>Necator</taxon>
    </lineage>
</organism>
<keyword evidence="5" id="KW-1185">Reference proteome</keyword>
<dbReference type="Pfam" id="PF00089">
    <property type="entry name" value="Trypsin"/>
    <property type="match status" value="1"/>
</dbReference>
<evidence type="ECO:0000259" key="3">
    <source>
        <dbReference type="PROSITE" id="PS50878"/>
    </source>
</evidence>
<comment type="caution">
    <text evidence="4">The sequence shown here is derived from an EMBL/GenBank/DDBJ whole genome shotgun (WGS) entry which is preliminary data.</text>
</comment>
<dbReference type="InterPro" id="IPR000477">
    <property type="entry name" value="RT_dom"/>
</dbReference>
<dbReference type="Gene3D" id="2.40.10.10">
    <property type="entry name" value="Trypsin-like serine proteases"/>
    <property type="match status" value="1"/>
</dbReference>
<dbReference type="PANTHER" id="PTHR47027:SF20">
    <property type="entry name" value="REVERSE TRANSCRIPTASE-LIKE PROTEIN WITH RNA-DIRECTED DNA POLYMERASE DOMAIN"/>
    <property type="match status" value="1"/>
</dbReference>
<proteinExistence type="predicted"/>
<sequence length="730" mass="82594">MYKVLERIILDRLIKHREETTHDEQAGFRPGRSTIDQVFIVRRVIEIWQRYSKPMQLAFLDFEAAFDSPHRSRLLNALRADGVPGKFVRLLDDMNQRTTAAVRTPAGCTTPFEVITRVRQGAVAEPYLFNFAIDDIMRRTVDQCPADIVLAPSGCPLTDLEYADDVVIFAESSTKLQHVVNLVSKLAAAYGLRLRPDKCKQMWISSRPRTGIRNNGSYERDVQQRCAKATSAFNSLTKFLWSTLITNEVKLRVYLSAIRPIMMYGSETWAAPSTVMERLDCTERKLLRRLLGYFWPRVCHNEDLYAEIDVVYQRMTRGRYQHLAPPSKAAKVNRLCFFGHELRRPADRLVQRVLRSSLGSVRSHLAENGSSGLRIWNSDEWIDSVQALEKVGQSCVQRQHTTAKMRVIASGHDISPPIKSSKRSIVPEEDELFLAEEEVNRRGDKREVKYTERNQSVNSDYEEEYVGDKSNNSEGLPQDQNDPMRQKVMGGVKALKGELPWAVYINLPFEIEKVISKGTVVVGGICSRVDAKQNCTEKDVGTEIKIKKALYSMFFEYGCSSTKDIAVLELTEEVPKGINHICLPHRHDIDDLMDPSTKLFSFGWGSDPTKEGYESSPVPFLQKVDLGVKMTEEECQKQRKIHQDTFCVFERAGKDVCHGDSGGGVTASLNGRSYIMGIVSHGSSCSDLLYGAPPSGQVMTDVMYYSADIDTILGIRVEDRRSRWESVGTD</sequence>
<name>A0ABR1CSK4_NECAM</name>
<dbReference type="PROSITE" id="PS50878">
    <property type="entry name" value="RT_POL"/>
    <property type="match status" value="1"/>
</dbReference>
<dbReference type="SUPFAM" id="SSF56672">
    <property type="entry name" value="DNA/RNA polymerases"/>
    <property type="match status" value="1"/>
</dbReference>
<dbReference type="CDD" id="cd01650">
    <property type="entry name" value="RT_nLTR_like"/>
    <property type="match status" value="1"/>
</dbReference>
<dbReference type="InterPro" id="IPR001254">
    <property type="entry name" value="Trypsin_dom"/>
</dbReference>
<feature type="region of interest" description="Disordered" evidence="1">
    <location>
        <begin position="459"/>
        <end position="484"/>
    </location>
</feature>
<evidence type="ECO:0000313" key="4">
    <source>
        <dbReference type="EMBL" id="KAK6740817.1"/>
    </source>
</evidence>
<dbReference type="Proteomes" id="UP001303046">
    <property type="component" value="Unassembled WGS sequence"/>
</dbReference>